<dbReference type="KEGG" id="sre:PTSG_06618"/>
<feature type="transmembrane region" description="Helical" evidence="2">
    <location>
        <begin position="559"/>
        <end position="578"/>
    </location>
</feature>
<dbReference type="SUPFAM" id="SSF51735">
    <property type="entry name" value="NAD(P)-binding Rossmann-fold domains"/>
    <property type="match status" value="1"/>
</dbReference>
<evidence type="ECO:0000256" key="2">
    <source>
        <dbReference type="SAM" id="Phobius"/>
    </source>
</evidence>
<keyword evidence="2" id="KW-1133">Transmembrane helix</keyword>
<dbReference type="GeneID" id="16072564"/>
<dbReference type="InterPro" id="IPR050425">
    <property type="entry name" value="NAD(P)_dehydrat-like"/>
</dbReference>
<dbReference type="PANTHER" id="PTHR10366">
    <property type="entry name" value="NAD DEPENDENT EPIMERASE/DEHYDRATASE"/>
    <property type="match status" value="1"/>
</dbReference>
<dbReference type="InParanoid" id="F2UFI0"/>
<accession>F2UFI0</accession>
<dbReference type="RefSeq" id="XP_004992005.1">
    <property type="nucleotide sequence ID" value="XM_004991948.1"/>
</dbReference>
<keyword evidence="1" id="KW-0560">Oxidoreductase</keyword>
<evidence type="ECO:0000259" key="3">
    <source>
        <dbReference type="Pfam" id="PF01073"/>
    </source>
</evidence>
<dbReference type="OrthoDB" id="10262413at2759"/>
<feature type="domain" description="3-beta hydroxysteroid dehydrogenase/isomerase" evidence="3">
    <location>
        <begin position="8"/>
        <end position="259"/>
    </location>
</feature>
<dbReference type="InterPro" id="IPR036291">
    <property type="entry name" value="NAD(P)-bd_dom_sf"/>
</dbReference>
<dbReference type="EMBL" id="GL832972">
    <property type="protein sequence ID" value="EGD75548.1"/>
    <property type="molecule type" value="Genomic_DNA"/>
</dbReference>
<feature type="transmembrane region" description="Helical" evidence="2">
    <location>
        <begin position="528"/>
        <end position="547"/>
    </location>
</feature>
<gene>
    <name evidence="4" type="ORF">PTSG_06618</name>
</gene>
<protein>
    <recommendedName>
        <fullName evidence="3">3-beta hydroxysteroid dehydrogenase/isomerase domain-containing protein</fullName>
    </recommendedName>
</protein>
<organism evidence="5">
    <name type="scientific">Salpingoeca rosetta (strain ATCC 50818 / BSB-021)</name>
    <dbReference type="NCBI Taxonomy" id="946362"/>
    <lineage>
        <taxon>Eukaryota</taxon>
        <taxon>Choanoflagellata</taxon>
        <taxon>Craspedida</taxon>
        <taxon>Salpingoecidae</taxon>
        <taxon>Salpingoeca</taxon>
    </lineage>
</organism>
<dbReference type="Proteomes" id="UP000007799">
    <property type="component" value="Unassembled WGS sequence"/>
</dbReference>
<evidence type="ECO:0000256" key="1">
    <source>
        <dbReference type="ARBA" id="ARBA00023002"/>
    </source>
</evidence>
<keyword evidence="2" id="KW-0472">Membrane</keyword>
<evidence type="ECO:0000313" key="5">
    <source>
        <dbReference type="Proteomes" id="UP000007799"/>
    </source>
</evidence>
<dbReference type="GO" id="GO:0016616">
    <property type="term" value="F:oxidoreductase activity, acting on the CH-OH group of donors, NAD or NADP as acceptor"/>
    <property type="evidence" value="ECO:0007669"/>
    <property type="project" value="InterPro"/>
</dbReference>
<dbReference type="STRING" id="946362.F2UFI0"/>
<dbReference type="Pfam" id="PF01073">
    <property type="entry name" value="3Beta_HSD"/>
    <property type="match status" value="1"/>
</dbReference>
<feature type="transmembrane region" description="Helical" evidence="2">
    <location>
        <begin position="454"/>
        <end position="472"/>
    </location>
</feature>
<keyword evidence="5" id="KW-1185">Reference proteome</keyword>
<keyword evidence="2" id="KW-0812">Transmembrane</keyword>
<feature type="transmembrane region" description="Helical" evidence="2">
    <location>
        <begin position="493"/>
        <end position="516"/>
    </location>
</feature>
<dbReference type="eggNOG" id="KOG1430">
    <property type="taxonomic scope" value="Eukaryota"/>
</dbReference>
<proteinExistence type="predicted"/>
<evidence type="ECO:0000313" key="4">
    <source>
        <dbReference type="EMBL" id="EGD75548.1"/>
    </source>
</evidence>
<sequence>MKQWRACVVGGCGYLGQRLVARLVAQGHGVVVADIAAPPADADPAVTYVKTDIRKYDDVAAAFQGCDVVFHTASIVDMSPAPTDMVAEINVDGTTNIIKAAQASPTVLALVYTSSMDVCVTGEPIRNGNEDLPYPTTFLNAYIETKGEAERRVLRADGQALRTCALRSAHIYGPGDMMITEITHRVARGQVPARFGSGINDYIFVENCVTAHIDCMTALCGGAISNQVRGRPFFINDFQAPMWEHMQPMLETVGLKPPSLSVPFALVYFLATINEFLCRVFYAITHISVHPNLTRYIMAAVAIDLYFDASRARQVFWHTAPIPRSTAMKLTCEWARTLTDAPYNTEYARRPQLQRMHAFHFFYGALLSLVGTLAFLDPQRFSHYFGVPCSALPSSGAFIAQTAGLIIAVLGSYSLCAAVLKWPMVYFQVTWAPKLVTAFFFAVLVLLGRLPAPFWLFVFVETWIGLITLVLSRPHVRLSYFFNGLTLTQGFHALASGIFAMIMTVCPLLALPNVIAMDASADKDDFNAAVAWGHVMGAAEFMMTWTYSASAFVDGMQRFAWLSVASRLSAVVVLWVAFALGHTSLQQAVGASPDGILAILSLLVLRNQQPPTYSPRK</sequence>
<feature type="transmembrane region" description="Helical" evidence="2">
    <location>
        <begin position="396"/>
        <end position="419"/>
    </location>
</feature>
<feature type="transmembrane region" description="Helical" evidence="2">
    <location>
        <begin position="431"/>
        <end position="448"/>
    </location>
</feature>
<dbReference type="AlphaFoldDB" id="F2UFI0"/>
<dbReference type="Gene3D" id="3.40.50.720">
    <property type="entry name" value="NAD(P)-binding Rossmann-like Domain"/>
    <property type="match status" value="1"/>
</dbReference>
<dbReference type="InterPro" id="IPR002225">
    <property type="entry name" value="3Beta_OHSteriod_DH/Estase"/>
</dbReference>
<name>F2UFI0_SALR5</name>
<dbReference type="PANTHER" id="PTHR10366:SF853">
    <property type="entry name" value="GH25466P"/>
    <property type="match status" value="1"/>
</dbReference>
<reference evidence="4" key="1">
    <citation type="submission" date="2009-08" db="EMBL/GenBank/DDBJ databases">
        <title>Annotation of Salpingoeca rosetta.</title>
        <authorList>
            <consortium name="The Broad Institute Genome Sequencing Platform"/>
            <person name="Russ C."/>
            <person name="Cuomo C."/>
            <person name="Burger G."/>
            <person name="Gray M.W."/>
            <person name="Holland P.W.H."/>
            <person name="King N."/>
            <person name="Lang F.B.F."/>
            <person name="Roger A.J."/>
            <person name="Ruiz-Trillo I."/>
            <person name="Young S.K."/>
            <person name="Zeng Q."/>
            <person name="Gargeya S."/>
            <person name="Alvarado L."/>
            <person name="Berlin A."/>
            <person name="Chapman S.B."/>
            <person name="Chen Z."/>
            <person name="Freedman E."/>
            <person name="Gellesch M."/>
            <person name="Goldberg J."/>
            <person name="Griggs A."/>
            <person name="Gujja S."/>
            <person name="Heilman E."/>
            <person name="Heiman D."/>
            <person name="Howarth C."/>
            <person name="Mehta T."/>
            <person name="Neiman D."/>
            <person name="Pearson M."/>
            <person name="Roberts A."/>
            <person name="Saif S."/>
            <person name="Shea T."/>
            <person name="Shenoy N."/>
            <person name="Sisk P."/>
            <person name="Stolte C."/>
            <person name="Sykes S."/>
            <person name="White J."/>
            <person name="Yandava C."/>
            <person name="Haas B."/>
            <person name="Nusbaum C."/>
            <person name="Birren B."/>
        </authorList>
    </citation>
    <scope>NUCLEOTIDE SEQUENCE [LARGE SCALE GENOMIC DNA]</scope>
    <source>
        <strain evidence="4">ATCC 50818</strain>
    </source>
</reference>
<feature type="transmembrane region" description="Helical" evidence="2">
    <location>
        <begin position="358"/>
        <end position="376"/>
    </location>
</feature>
<dbReference type="GO" id="GO:0006694">
    <property type="term" value="P:steroid biosynthetic process"/>
    <property type="evidence" value="ECO:0007669"/>
    <property type="project" value="InterPro"/>
</dbReference>